<dbReference type="AlphaFoldDB" id="A0A2C9EG97"/>
<evidence type="ECO:0000313" key="2">
    <source>
        <dbReference type="EMBL" id="AGL82619.1"/>
    </source>
</evidence>
<protein>
    <recommendedName>
        <fullName evidence="1">SnoaL-like domain-containing protein</fullName>
    </recommendedName>
</protein>
<sequence length="142" mass="15850">MHCMTTGPHDYAERAARAFNHRDLESMLALVCEDFIYLDGMGMQSGRESMRKRETALFEAFPDAHVTMTPFIVTEDRLALTALLTGTFTAPLVLAGRLIPPHGRPIAVHYSAHFTFRDGLACREEVFFDSAALMPSAEQQES</sequence>
<dbReference type="SUPFAM" id="SSF54427">
    <property type="entry name" value="NTF2-like"/>
    <property type="match status" value="1"/>
</dbReference>
<evidence type="ECO:0000313" key="3">
    <source>
        <dbReference type="Proteomes" id="UP000013940"/>
    </source>
</evidence>
<dbReference type="Pfam" id="PF12680">
    <property type="entry name" value="SnoaL_2"/>
    <property type="match status" value="1"/>
</dbReference>
<gene>
    <name evidence="2" type="ORF">PFLCHA0_c08250</name>
</gene>
<dbReference type="EMBL" id="CP003190">
    <property type="protein sequence ID" value="AGL82619.1"/>
    <property type="molecule type" value="Genomic_DNA"/>
</dbReference>
<reference evidence="3" key="1">
    <citation type="journal article" date="2014" name="Genome Announc.">
        <title>Full-genome sequence of the plant growth-promoting bacterium Pseudomonas protegens CHA0.</title>
        <authorList>
            <person name="Jousset A."/>
            <person name="Schuldes J."/>
            <person name="Keel C."/>
            <person name="Maurhofer M."/>
            <person name="Daniel R."/>
            <person name="Scheu S."/>
            <person name="Thuermer A."/>
        </authorList>
    </citation>
    <scope>NUCLEOTIDE SEQUENCE [LARGE SCALE GENOMIC DNA]</scope>
    <source>
        <strain evidence="3">DSM 19095 / LMG 27888 / CFBP 6595 / CHA0</strain>
    </source>
</reference>
<dbReference type="InterPro" id="IPR037401">
    <property type="entry name" value="SnoaL-like"/>
</dbReference>
<dbReference type="Proteomes" id="UP000013940">
    <property type="component" value="Chromosome"/>
</dbReference>
<feature type="domain" description="SnoaL-like" evidence="1">
    <location>
        <begin position="13"/>
        <end position="122"/>
    </location>
</feature>
<organism evidence="2 3">
    <name type="scientific">Pseudomonas protegens (strain DSM 19095 / LMG 27888 / CFBP 6595 / CHA0)</name>
    <dbReference type="NCBI Taxonomy" id="1124983"/>
    <lineage>
        <taxon>Bacteria</taxon>
        <taxon>Pseudomonadati</taxon>
        <taxon>Pseudomonadota</taxon>
        <taxon>Gammaproteobacteria</taxon>
        <taxon>Pseudomonadales</taxon>
        <taxon>Pseudomonadaceae</taxon>
        <taxon>Pseudomonas</taxon>
    </lineage>
</organism>
<dbReference type="InterPro" id="IPR032710">
    <property type="entry name" value="NTF2-like_dom_sf"/>
</dbReference>
<dbReference type="KEGG" id="pprc:PFLCHA0_c08250"/>
<evidence type="ECO:0000259" key="1">
    <source>
        <dbReference type="Pfam" id="PF12680"/>
    </source>
</evidence>
<dbReference type="eggNOG" id="ENOG5032JBZ">
    <property type="taxonomic scope" value="Bacteria"/>
</dbReference>
<name>A0A2C9EG97_PSEPH</name>
<dbReference type="Gene3D" id="3.10.450.50">
    <property type="match status" value="1"/>
</dbReference>
<accession>A0A2C9EG97</accession>
<proteinExistence type="predicted"/>
<dbReference type="HOGENOM" id="CLU_1843399_0_0_6"/>